<reference evidence="1 2" key="1">
    <citation type="submission" date="2023-12" db="EMBL/GenBank/DDBJ databases">
        <title>Jeotgalibacillus haloalkaliphilus sp. nov., a novel salt-tolerant bacteria, isolated from the estuary of the Fenhe River into the Yellow River.</title>
        <authorList>
            <person name="Li Y."/>
        </authorList>
    </citation>
    <scope>NUCLEOTIDE SEQUENCE [LARGE SCALE GENOMIC DNA]</scope>
    <source>
        <strain evidence="1 2">HH7-29</strain>
    </source>
</reference>
<dbReference type="RefSeq" id="WP_322421237.1">
    <property type="nucleotide sequence ID" value="NZ_JAXQNN010000002.1"/>
</dbReference>
<gene>
    <name evidence="1" type="ORF">UFB30_08470</name>
</gene>
<accession>A0ABU5KM01</accession>
<dbReference type="Proteomes" id="UP001292084">
    <property type="component" value="Unassembled WGS sequence"/>
</dbReference>
<dbReference type="EMBL" id="JAXQNN010000002">
    <property type="protein sequence ID" value="MDZ5712263.1"/>
    <property type="molecule type" value="Genomic_DNA"/>
</dbReference>
<organism evidence="1 2">
    <name type="scientific">Jeotgalibacillus haloalkalitolerans</name>
    <dbReference type="NCBI Taxonomy" id="3104292"/>
    <lineage>
        <taxon>Bacteria</taxon>
        <taxon>Bacillati</taxon>
        <taxon>Bacillota</taxon>
        <taxon>Bacilli</taxon>
        <taxon>Bacillales</taxon>
        <taxon>Caryophanaceae</taxon>
        <taxon>Jeotgalibacillus</taxon>
    </lineage>
</organism>
<proteinExistence type="predicted"/>
<comment type="caution">
    <text evidence="1">The sequence shown here is derived from an EMBL/GenBank/DDBJ whole genome shotgun (WGS) entry which is preliminary data.</text>
</comment>
<evidence type="ECO:0000313" key="1">
    <source>
        <dbReference type="EMBL" id="MDZ5712263.1"/>
    </source>
</evidence>
<evidence type="ECO:0000313" key="2">
    <source>
        <dbReference type="Proteomes" id="UP001292084"/>
    </source>
</evidence>
<name>A0ABU5KM01_9BACL</name>
<keyword evidence="2" id="KW-1185">Reference proteome</keyword>
<sequence length="57" mass="6646">MPRYVTEHRSVSAERDYLTVITIFEEAAGRKVIRESVPFTRRQMLLVSRSGKYEVVS</sequence>
<protein>
    <submittedName>
        <fullName evidence="1">Uncharacterized protein</fullName>
    </submittedName>
</protein>